<dbReference type="Proteomes" id="UP000054018">
    <property type="component" value="Unassembled WGS sequence"/>
</dbReference>
<dbReference type="EMBL" id="KN833713">
    <property type="protein sequence ID" value="KIK24795.1"/>
    <property type="molecule type" value="Genomic_DNA"/>
</dbReference>
<proteinExistence type="predicted"/>
<evidence type="ECO:0000313" key="2">
    <source>
        <dbReference type="Proteomes" id="UP000054018"/>
    </source>
</evidence>
<reference evidence="2" key="2">
    <citation type="submission" date="2015-01" db="EMBL/GenBank/DDBJ databases">
        <title>Evolutionary Origins and Diversification of the Mycorrhizal Mutualists.</title>
        <authorList>
            <consortium name="DOE Joint Genome Institute"/>
            <consortium name="Mycorrhizal Genomics Consortium"/>
            <person name="Kohler A."/>
            <person name="Kuo A."/>
            <person name="Nagy L.G."/>
            <person name="Floudas D."/>
            <person name="Copeland A."/>
            <person name="Barry K.W."/>
            <person name="Cichocki N."/>
            <person name="Veneault-Fourrey C."/>
            <person name="LaButti K."/>
            <person name="Lindquist E.A."/>
            <person name="Lipzen A."/>
            <person name="Lundell T."/>
            <person name="Morin E."/>
            <person name="Murat C."/>
            <person name="Riley R."/>
            <person name="Ohm R."/>
            <person name="Sun H."/>
            <person name="Tunlid A."/>
            <person name="Henrissat B."/>
            <person name="Grigoriev I.V."/>
            <person name="Hibbett D.S."/>
            <person name="Martin F."/>
        </authorList>
    </citation>
    <scope>NUCLEOTIDE SEQUENCE [LARGE SCALE GENOMIC DNA]</scope>
    <source>
        <strain evidence="2">441</strain>
    </source>
</reference>
<gene>
    <name evidence="1" type="ORF">PISMIDRAFT_375148</name>
</gene>
<sequence>MHRFDTSSKSLHYEHFIGCPRRYDFTILGGVGVIAISVRCPNKVREMAPWDLKRRVACLLHTAFEAPNKTIAGKLWFVCRLNSSGCSVIWQGRDETRTASMIVIYVV</sequence>
<protein>
    <submittedName>
        <fullName evidence="1">Uncharacterized protein</fullName>
    </submittedName>
</protein>
<organism evidence="1 2">
    <name type="scientific">Pisolithus microcarpus 441</name>
    <dbReference type="NCBI Taxonomy" id="765257"/>
    <lineage>
        <taxon>Eukaryota</taxon>
        <taxon>Fungi</taxon>
        <taxon>Dikarya</taxon>
        <taxon>Basidiomycota</taxon>
        <taxon>Agaricomycotina</taxon>
        <taxon>Agaricomycetes</taxon>
        <taxon>Agaricomycetidae</taxon>
        <taxon>Boletales</taxon>
        <taxon>Sclerodermatineae</taxon>
        <taxon>Pisolithaceae</taxon>
        <taxon>Pisolithus</taxon>
    </lineage>
</organism>
<accession>A0A0C9YI94</accession>
<keyword evidence="2" id="KW-1185">Reference proteome</keyword>
<dbReference type="AlphaFoldDB" id="A0A0C9YI94"/>
<evidence type="ECO:0000313" key="1">
    <source>
        <dbReference type="EMBL" id="KIK24795.1"/>
    </source>
</evidence>
<name>A0A0C9YI94_9AGAM</name>
<dbReference type="HOGENOM" id="CLU_2211012_0_0_1"/>
<reference evidence="1 2" key="1">
    <citation type="submission" date="2014-04" db="EMBL/GenBank/DDBJ databases">
        <authorList>
            <consortium name="DOE Joint Genome Institute"/>
            <person name="Kuo A."/>
            <person name="Kohler A."/>
            <person name="Costa M.D."/>
            <person name="Nagy L.G."/>
            <person name="Floudas D."/>
            <person name="Copeland A."/>
            <person name="Barry K.W."/>
            <person name="Cichocki N."/>
            <person name="Veneault-Fourrey C."/>
            <person name="LaButti K."/>
            <person name="Lindquist E.A."/>
            <person name="Lipzen A."/>
            <person name="Lundell T."/>
            <person name="Morin E."/>
            <person name="Murat C."/>
            <person name="Sun H."/>
            <person name="Tunlid A."/>
            <person name="Henrissat B."/>
            <person name="Grigoriev I.V."/>
            <person name="Hibbett D.S."/>
            <person name="Martin F."/>
            <person name="Nordberg H.P."/>
            <person name="Cantor M.N."/>
            <person name="Hua S.X."/>
        </authorList>
    </citation>
    <scope>NUCLEOTIDE SEQUENCE [LARGE SCALE GENOMIC DNA]</scope>
    <source>
        <strain evidence="1 2">441</strain>
    </source>
</reference>